<sequence length="201" mass="21727">MRASEDRRDRKDWARFDRADKIATTAVLWLAVGVSAAYGLFISLDWMLRRQVTLVGVPLEVDAGAAGTGRVVGMPDAQVLVDGVSAGHFALLMAPQVLSLAAMVWGAVLVTRLLRDMGRGEPFTRINVWRLRVMALLLVVVPIVADFVTAVATAKILMARDVRAFAFEFSFGWMVGGLLLAAIAQAFANGTKLRADVDGLV</sequence>
<dbReference type="InterPro" id="IPR021354">
    <property type="entry name" value="DUF2975"/>
</dbReference>
<evidence type="ECO:0008006" key="4">
    <source>
        <dbReference type="Google" id="ProtNLM"/>
    </source>
</evidence>
<feature type="transmembrane region" description="Helical" evidence="1">
    <location>
        <begin position="89"/>
        <end position="114"/>
    </location>
</feature>
<feature type="transmembrane region" description="Helical" evidence="1">
    <location>
        <begin position="135"/>
        <end position="158"/>
    </location>
</feature>
<dbReference type="STRING" id="1758689.SGUI_1858"/>
<feature type="transmembrane region" description="Helical" evidence="1">
    <location>
        <begin position="164"/>
        <end position="184"/>
    </location>
</feature>
<dbReference type="Pfam" id="PF11188">
    <property type="entry name" value="DUF2975"/>
    <property type="match status" value="1"/>
</dbReference>
<keyword evidence="3" id="KW-1185">Reference proteome</keyword>
<dbReference type="KEGG" id="serj:SGUI_1858"/>
<dbReference type="AlphaFoldDB" id="A0A1B1NCW9"/>
<keyword evidence="1" id="KW-0472">Membrane</keyword>
<evidence type="ECO:0000313" key="2">
    <source>
        <dbReference type="EMBL" id="ANS79254.1"/>
    </source>
</evidence>
<protein>
    <recommendedName>
        <fullName evidence="4">DUF2975 domain-containing protein</fullName>
    </recommendedName>
</protein>
<reference evidence="2 3" key="1">
    <citation type="submission" date="2016-03" db="EMBL/GenBank/DDBJ databases">
        <title>Shallow-sea hydrothermal system.</title>
        <authorList>
            <person name="Tang K."/>
        </authorList>
    </citation>
    <scope>NUCLEOTIDE SEQUENCE [LARGE SCALE GENOMIC DNA]</scope>
    <source>
        <strain evidence="2 3">JLT9</strain>
    </source>
</reference>
<evidence type="ECO:0000256" key="1">
    <source>
        <dbReference type="SAM" id="Phobius"/>
    </source>
</evidence>
<accession>A0A1B1NCW9</accession>
<evidence type="ECO:0000313" key="3">
    <source>
        <dbReference type="Proteomes" id="UP000092482"/>
    </source>
</evidence>
<dbReference type="EMBL" id="CP014989">
    <property type="protein sequence ID" value="ANS79254.1"/>
    <property type="molecule type" value="Genomic_DNA"/>
</dbReference>
<keyword evidence="1" id="KW-1133">Transmembrane helix</keyword>
<feature type="transmembrane region" description="Helical" evidence="1">
    <location>
        <begin position="21"/>
        <end position="44"/>
    </location>
</feature>
<organism evidence="2 3">
    <name type="scientific">Serinicoccus hydrothermalis</name>
    <dbReference type="NCBI Taxonomy" id="1758689"/>
    <lineage>
        <taxon>Bacteria</taxon>
        <taxon>Bacillati</taxon>
        <taxon>Actinomycetota</taxon>
        <taxon>Actinomycetes</taxon>
        <taxon>Micrococcales</taxon>
        <taxon>Ornithinimicrobiaceae</taxon>
        <taxon>Serinicoccus</taxon>
    </lineage>
</organism>
<keyword evidence="1" id="KW-0812">Transmembrane</keyword>
<name>A0A1B1NCW9_9MICO</name>
<proteinExistence type="predicted"/>
<dbReference type="Proteomes" id="UP000092482">
    <property type="component" value="Chromosome"/>
</dbReference>
<gene>
    <name evidence="2" type="ORF">SGUI_1858</name>
</gene>